<keyword evidence="6 7" id="KW-0472">Membrane</keyword>
<dbReference type="SUPFAM" id="SSF161098">
    <property type="entry name" value="MetI-like"/>
    <property type="match status" value="1"/>
</dbReference>
<comment type="subcellular location">
    <subcellularLocation>
        <location evidence="1 7">Cell membrane</location>
        <topology evidence="1 7">Multi-pass membrane protein</topology>
    </subcellularLocation>
</comment>
<name>A0A2S5KJI9_9PROT</name>
<evidence type="ECO:0000313" key="11">
    <source>
        <dbReference type="Proteomes" id="UP000238196"/>
    </source>
</evidence>
<accession>A0A2S5KJI9</accession>
<dbReference type="GO" id="GO:0055085">
    <property type="term" value="P:transmembrane transport"/>
    <property type="evidence" value="ECO:0007669"/>
    <property type="project" value="InterPro"/>
</dbReference>
<proteinExistence type="inferred from homology"/>
<dbReference type="GO" id="GO:0005886">
    <property type="term" value="C:plasma membrane"/>
    <property type="evidence" value="ECO:0007669"/>
    <property type="project" value="UniProtKB-SubCell"/>
</dbReference>
<keyword evidence="5 7" id="KW-1133">Transmembrane helix</keyword>
<comment type="similarity">
    <text evidence="7">Belongs to the binding-protein-dependent transport system permease family.</text>
</comment>
<evidence type="ECO:0000256" key="7">
    <source>
        <dbReference type="RuleBase" id="RU363032"/>
    </source>
</evidence>
<organism evidence="10 11">
    <name type="scientific">Proteobacteria bacterium 228</name>
    <dbReference type="NCBI Taxonomy" id="2083153"/>
    <lineage>
        <taxon>Bacteria</taxon>
        <taxon>Pseudomonadati</taxon>
        <taxon>Pseudomonadota</taxon>
    </lineage>
</organism>
<evidence type="ECO:0000256" key="6">
    <source>
        <dbReference type="ARBA" id="ARBA00023136"/>
    </source>
</evidence>
<dbReference type="EMBL" id="PRLP01000122">
    <property type="protein sequence ID" value="PPC74971.1"/>
    <property type="molecule type" value="Genomic_DNA"/>
</dbReference>
<dbReference type="InterPro" id="IPR035906">
    <property type="entry name" value="MetI-like_sf"/>
</dbReference>
<feature type="transmembrane region" description="Helical" evidence="7">
    <location>
        <begin position="78"/>
        <end position="111"/>
    </location>
</feature>
<feature type="transmembrane region" description="Helical" evidence="7">
    <location>
        <begin position="123"/>
        <end position="144"/>
    </location>
</feature>
<feature type="transmembrane region" description="Helical" evidence="7">
    <location>
        <begin position="285"/>
        <end position="305"/>
    </location>
</feature>
<dbReference type="OrthoDB" id="5812615at2"/>
<dbReference type="Gene3D" id="1.10.3720.10">
    <property type="entry name" value="MetI-like"/>
    <property type="match status" value="1"/>
</dbReference>
<keyword evidence="2 7" id="KW-0813">Transport</keyword>
<evidence type="ECO:0000259" key="9">
    <source>
        <dbReference type="PROSITE" id="PS50928"/>
    </source>
</evidence>
<feature type="transmembrane region" description="Helical" evidence="7">
    <location>
        <begin position="39"/>
        <end position="58"/>
    </location>
</feature>
<evidence type="ECO:0000256" key="4">
    <source>
        <dbReference type="ARBA" id="ARBA00022692"/>
    </source>
</evidence>
<reference evidence="10 11" key="1">
    <citation type="submission" date="2018-02" db="EMBL/GenBank/DDBJ databases">
        <title>novel marine gammaproteobacteria from coastal saline agro ecosystem.</title>
        <authorList>
            <person name="Krishnan R."/>
            <person name="Ramesh Kumar N."/>
        </authorList>
    </citation>
    <scope>NUCLEOTIDE SEQUENCE [LARGE SCALE GENOMIC DNA]</scope>
    <source>
        <strain evidence="10 11">228</strain>
    </source>
</reference>
<feature type="compositionally biased region" description="Polar residues" evidence="8">
    <location>
        <begin position="1"/>
        <end position="13"/>
    </location>
</feature>
<sequence length="314" mass="34716">MNTTSLDSRTTQQPEDKARQGGVSRYENRLRLATVSPSVLLLLVWMIVPLAMTIYFSTIRYNLLYPGENDFVGLENFYYFITDAGFLAGAANTLILVGSVLLISVVLGVLISVLVDIDFWGRGLVRVMLISPFFIMPTVSALVWKNLLLHPVSGIFAAIWRFFGATPVDWFTHYPMLSIIMIVSWQWLPFAILILMTAMQSLDQEQKDAARLDGAGPLAIFWHITLPHLSRPIAVVVMIETIFLLSVFAEIYTTTSGGPGYETTNLAYLIYNQALLQFDVGMASAGGLIAVVIANVAAFVLIRLIGKNLTDKAS</sequence>
<dbReference type="Pfam" id="PF00528">
    <property type="entry name" value="BPD_transp_1"/>
    <property type="match status" value="1"/>
</dbReference>
<dbReference type="PANTHER" id="PTHR43005">
    <property type="entry name" value="BLR7065 PROTEIN"/>
    <property type="match status" value="1"/>
</dbReference>
<dbReference type="CDD" id="cd06261">
    <property type="entry name" value="TM_PBP2"/>
    <property type="match status" value="1"/>
</dbReference>
<gene>
    <name evidence="10" type="ORF">C4K68_23665</name>
</gene>
<dbReference type="InterPro" id="IPR000515">
    <property type="entry name" value="MetI-like"/>
</dbReference>
<evidence type="ECO:0000313" key="10">
    <source>
        <dbReference type="EMBL" id="PPC74971.1"/>
    </source>
</evidence>
<evidence type="ECO:0000256" key="1">
    <source>
        <dbReference type="ARBA" id="ARBA00004651"/>
    </source>
</evidence>
<keyword evidence="4 7" id="KW-0812">Transmembrane</keyword>
<dbReference type="PANTHER" id="PTHR43005:SF2">
    <property type="entry name" value="INTEGRAL MEMBRANE SUGAR TRANSPORT PROTEIN"/>
    <property type="match status" value="1"/>
</dbReference>
<feature type="transmembrane region" description="Helical" evidence="7">
    <location>
        <begin position="176"/>
        <end position="198"/>
    </location>
</feature>
<evidence type="ECO:0000256" key="5">
    <source>
        <dbReference type="ARBA" id="ARBA00022989"/>
    </source>
</evidence>
<protein>
    <submittedName>
        <fullName evidence="10">Sugar ABC transporter permease</fullName>
    </submittedName>
</protein>
<keyword evidence="3" id="KW-1003">Cell membrane</keyword>
<evidence type="ECO:0000256" key="2">
    <source>
        <dbReference type="ARBA" id="ARBA00022448"/>
    </source>
</evidence>
<evidence type="ECO:0000256" key="8">
    <source>
        <dbReference type="SAM" id="MobiDB-lite"/>
    </source>
</evidence>
<comment type="caution">
    <text evidence="10">The sequence shown here is derived from an EMBL/GenBank/DDBJ whole genome shotgun (WGS) entry which is preliminary data.</text>
</comment>
<feature type="region of interest" description="Disordered" evidence="8">
    <location>
        <begin position="1"/>
        <end position="22"/>
    </location>
</feature>
<feature type="transmembrane region" description="Helical" evidence="7">
    <location>
        <begin position="233"/>
        <end position="252"/>
    </location>
</feature>
<evidence type="ECO:0000256" key="3">
    <source>
        <dbReference type="ARBA" id="ARBA00022475"/>
    </source>
</evidence>
<dbReference type="PROSITE" id="PS50928">
    <property type="entry name" value="ABC_TM1"/>
    <property type="match status" value="1"/>
</dbReference>
<dbReference type="Proteomes" id="UP000238196">
    <property type="component" value="Unassembled WGS sequence"/>
</dbReference>
<dbReference type="AlphaFoldDB" id="A0A2S5KJI9"/>
<feature type="domain" description="ABC transmembrane type-1" evidence="9">
    <location>
        <begin position="90"/>
        <end position="301"/>
    </location>
</feature>